<feature type="non-terminal residue" evidence="2">
    <location>
        <position position="1"/>
    </location>
</feature>
<dbReference type="Proteomes" id="UP000663879">
    <property type="component" value="Unassembled WGS sequence"/>
</dbReference>
<dbReference type="OrthoDB" id="10014409at2759"/>
<comment type="caution">
    <text evidence="2">The sequence shown here is derived from an EMBL/GenBank/DDBJ whole genome shotgun (WGS) entry which is preliminary data.</text>
</comment>
<keyword evidence="3" id="KW-1185">Reference proteome</keyword>
<organism evidence="2 3">
    <name type="scientific">Brachionus calyciflorus</name>
    <dbReference type="NCBI Taxonomy" id="104777"/>
    <lineage>
        <taxon>Eukaryota</taxon>
        <taxon>Metazoa</taxon>
        <taxon>Spiralia</taxon>
        <taxon>Gnathifera</taxon>
        <taxon>Rotifera</taxon>
        <taxon>Eurotatoria</taxon>
        <taxon>Monogononta</taxon>
        <taxon>Pseudotrocha</taxon>
        <taxon>Ploima</taxon>
        <taxon>Brachionidae</taxon>
        <taxon>Brachionus</taxon>
    </lineage>
</organism>
<dbReference type="EMBL" id="CAJNOC010002152">
    <property type="protein sequence ID" value="CAF0915629.1"/>
    <property type="molecule type" value="Genomic_DNA"/>
</dbReference>
<reference evidence="2" key="1">
    <citation type="submission" date="2021-02" db="EMBL/GenBank/DDBJ databases">
        <authorList>
            <person name="Nowell W R."/>
        </authorList>
    </citation>
    <scope>NUCLEOTIDE SEQUENCE</scope>
    <source>
        <strain evidence="2">Ploen Becks lab</strain>
    </source>
</reference>
<dbReference type="AlphaFoldDB" id="A0A814AI09"/>
<proteinExistence type="predicted"/>
<sequence length="169" mass="19440">MFDTSGSCKLGDFESFFKKLFSHEDRPNDSEQERVKSDVNNYFESIRDKNSTKFLLNEVVHFYTSGISTIHVVSLGASKAFDKMWRSGLFYKLKSKVEPVIWRSLFMYYGMSEIIIKINGEKSKPVKITEGVKQEGVLSPYMFNFYIKDLILECLDLNLGAKIGKTNLS</sequence>
<dbReference type="InterPro" id="IPR000477">
    <property type="entry name" value="RT_dom"/>
</dbReference>
<name>A0A814AI09_9BILA</name>
<evidence type="ECO:0000259" key="1">
    <source>
        <dbReference type="Pfam" id="PF00078"/>
    </source>
</evidence>
<dbReference type="Pfam" id="PF00078">
    <property type="entry name" value="RVT_1"/>
    <property type="match status" value="1"/>
</dbReference>
<evidence type="ECO:0000313" key="3">
    <source>
        <dbReference type="Proteomes" id="UP000663879"/>
    </source>
</evidence>
<protein>
    <recommendedName>
        <fullName evidence="1">Reverse transcriptase domain-containing protein</fullName>
    </recommendedName>
</protein>
<accession>A0A814AI09</accession>
<evidence type="ECO:0000313" key="2">
    <source>
        <dbReference type="EMBL" id="CAF0915629.1"/>
    </source>
</evidence>
<feature type="domain" description="Reverse transcriptase" evidence="1">
    <location>
        <begin position="48"/>
        <end position="153"/>
    </location>
</feature>
<gene>
    <name evidence="2" type="ORF">OXX778_LOCUS12131</name>
</gene>